<dbReference type="AlphaFoldDB" id="H8K4B3"/>
<reference evidence="1 2" key="2">
    <citation type="journal article" date="2016" name="Int. J. Syst. Evol. Microbiol.">
        <title>Rickettsia amblyommatis sp. nov., a spotted fever group Rickettsia associated with multiple species of Amblyomma ticks in North, Central and South America.</title>
        <authorList>
            <person name="Karpathy S.E."/>
            <person name="Slater K.S."/>
            <person name="Goldsmith C.S."/>
            <person name="Nicholson W.L."/>
            <person name="Paddock C.D."/>
        </authorList>
    </citation>
    <scope>NUCLEOTIDE SEQUENCE [LARGE SCALE GENOMIC DNA]</scope>
    <source>
        <strain evidence="1 2">GAT-30V</strain>
    </source>
</reference>
<proteinExistence type="predicted"/>
<dbReference type="EMBL" id="CP003334">
    <property type="protein sequence ID" value="AFC69357.1"/>
    <property type="molecule type" value="Genomic_DNA"/>
</dbReference>
<dbReference type="KEGG" id="ram:MCE_01815"/>
<evidence type="ECO:0000313" key="2">
    <source>
        <dbReference type="Proteomes" id="UP000008005"/>
    </source>
</evidence>
<evidence type="ECO:0000313" key="1">
    <source>
        <dbReference type="EMBL" id="AFC69357.1"/>
    </source>
</evidence>
<dbReference type="Proteomes" id="UP000008005">
    <property type="component" value="Chromosome"/>
</dbReference>
<protein>
    <submittedName>
        <fullName evidence="1">Uncharacterized protein</fullName>
    </submittedName>
</protein>
<dbReference type="RefSeq" id="WP_014391888.1">
    <property type="nucleotide sequence ID" value="NC_017028.1"/>
</dbReference>
<reference evidence="2" key="1">
    <citation type="submission" date="2012-02" db="EMBL/GenBank/DDBJ databases">
        <title>Complete genome sequence of Candidatus Rickettsia amblyommii strain GAT-30V.</title>
        <authorList>
            <person name="Johnson S.L."/>
            <person name="Munk A.C."/>
            <person name="Han S."/>
            <person name="Bruce D.C."/>
            <person name="Dasch G.A."/>
        </authorList>
    </citation>
    <scope>NUCLEOTIDE SEQUENCE [LARGE SCALE GENOMIC DNA]</scope>
    <source>
        <strain evidence="2">GAT-30V</strain>
    </source>
</reference>
<dbReference type="HOGENOM" id="CLU_2938793_0_0_5"/>
<name>H8K4B3_RICAG</name>
<sequence length="60" mass="6891">MLNFLSNAVQSKRFVSINNRTAVSDIPESFWYSIAKNNCDINWENIPLQKSPFQIITTQG</sequence>
<gene>
    <name evidence="1" type="ordered locus">MCE_01815</name>
</gene>
<organism evidence="1 2">
    <name type="scientific">Rickettsia amblyommatis (strain GAT-30V)</name>
    <name type="common">Rickettsia amblyommii</name>
    <dbReference type="NCBI Taxonomy" id="1105111"/>
    <lineage>
        <taxon>Bacteria</taxon>
        <taxon>Pseudomonadati</taxon>
        <taxon>Pseudomonadota</taxon>
        <taxon>Alphaproteobacteria</taxon>
        <taxon>Rickettsiales</taxon>
        <taxon>Rickettsiaceae</taxon>
        <taxon>Rickettsieae</taxon>
        <taxon>Rickettsia</taxon>
        <taxon>spotted fever group</taxon>
    </lineage>
</organism>
<accession>H8K4B3</accession>